<dbReference type="GeneID" id="78294123"/>
<protein>
    <submittedName>
        <fullName evidence="1">Uncharacterized protein</fullName>
    </submittedName>
</protein>
<organism evidence="1 2">
    <name type="scientific">Victivallis vadensis</name>
    <dbReference type="NCBI Taxonomy" id="172901"/>
    <lineage>
        <taxon>Bacteria</taxon>
        <taxon>Pseudomonadati</taxon>
        <taxon>Lentisphaerota</taxon>
        <taxon>Lentisphaeria</taxon>
        <taxon>Victivallales</taxon>
        <taxon>Victivallaceae</taxon>
        <taxon>Victivallis</taxon>
    </lineage>
</organism>
<dbReference type="InterPro" id="IPR035198">
    <property type="entry name" value="SU10_MCP"/>
</dbReference>
<sequence length="403" mass="43518">MPNEIKTYSLTNKARDLSSAMNTVIAGKGRFLSRFKSASPATNHKHEWLEDQIKGRGFTVTAYASGKATLSAADFLRVKVGTRFTVAGHPVVFKVATLEEADKKITAAVVAANGDTAKTALAAGDICRIVGTPVRENSREGDGEYTRRTVGSAYNHTQIIRKDLGISNSALATKTIDQVENSIARQTEFALQEIDRDMNRQAIWGIRTERDEANDVFGEAGGLYNFATALAVDASGGRLTSKLVNDAVMKVTEEGGNPTALYCTPDQARVLANEYKNNITVMRDDKARGVYVAVVVNEANGQNIEIIGDPDFNDADAWLCDDDCFALSWMRPVGDTDSTPPDADGISRKMVGEFTLEFHNANQRCCRIKNLKAPAAALAEIATDQRSVNIAADTVTVNSAAQA</sequence>
<gene>
    <name evidence="1" type="ORF">C8D82_103141</name>
</gene>
<dbReference type="Proteomes" id="UP000245959">
    <property type="component" value="Unassembled WGS sequence"/>
</dbReference>
<proteinExistence type="predicted"/>
<evidence type="ECO:0000313" key="1">
    <source>
        <dbReference type="EMBL" id="PVY45227.1"/>
    </source>
</evidence>
<dbReference type="RefSeq" id="WP_116882798.1">
    <property type="nucleotide sequence ID" value="NZ_CABMMC010000020.1"/>
</dbReference>
<evidence type="ECO:0000313" key="2">
    <source>
        <dbReference type="Proteomes" id="UP000245959"/>
    </source>
</evidence>
<dbReference type="EMBL" id="QEKH01000003">
    <property type="protein sequence ID" value="PVY45227.1"/>
    <property type="molecule type" value="Genomic_DNA"/>
</dbReference>
<name>A0A2U1B9N0_9BACT</name>
<dbReference type="Pfam" id="PF17236">
    <property type="entry name" value="SU10_MCP"/>
    <property type="match status" value="1"/>
</dbReference>
<comment type="caution">
    <text evidence="1">The sequence shown here is derived from an EMBL/GenBank/DDBJ whole genome shotgun (WGS) entry which is preliminary data.</text>
</comment>
<dbReference type="OrthoDB" id="2557250at2"/>
<accession>A0A2U1B9N0</accession>
<keyword evidence="2" id="KW-1185">Reference proteome</keyword>
<reference evidence="1 2" key="1">
    <citation type="submission" date="2018-04" db="EMBL/GenBank/DDBJ databases">
        <title>Genomic Encyclopedia of Type Strains, Phase IV (KMG-IV): sequencing the most valuable type-strain genomes for metagenomic binning, comparative biology and taxonomic classification.</title>
        <authorList>
            <person name="Goeker M."/>
        </authorList>
    </citation>
    <scope>NUCLEOTIDE SEQUENCE [LARGE SCALE GENOMIC DNA]</scope>
    <source>
        <strain evidence="1 2">DSM 14823</strain>
    </source>
</reference>
<dbReference type="AlphaFoldDB" id="A0A2U1B9N0"/>